<sequence>MACEPCASSLLPRIRACIVAHSWGCGLVSWDRLNLGVVQPVGLRPWWPEQGGRTVRKAVVAWGGGVHGSRVCVVFDPVQLDRFDGFGWTGSIENAEPLGSLGLNGAGDDPLDFIPTGGEDL</sequence>
<keyword evidence="2" id="KW-1185">Reference proteome</keyword>
<evidence type="ECO:0000313" key="2">
    <source>
        <dbReference type="Proteomes" id="UP000250235"/>
    </source>
</evidence>
<name>A0A2Z7D7C7_9LAMI</name>
<organism evidence="1 2">
    <name type="scientific">Dorcoceras hygrometricum</name>
    <dbReference type="NCBI Taxonomy" id="472368"/>
    <lineage>
        <taxon>Eukaryota</taxon>
        <taxon>Viridiplantae</taxon>
        <taxon>Streptophyta</taxon>
        <taxon>Embryophyta</taxon>
        <taxon>Tracheophyta</taxon>
        <taxon>Spermatophyta</taxon>
        <taxon>Magnoliopsida</taxon>
        <taxon>eudicotyledons</taxon>
        <taxon>Gunneridae</taxon>
        <taxon>Pentapetalae</taxon>
        <taxon>asterids</taxon>
        <taxon>lamiids</taxon>
        <taxon>Lamiales</taxon>
        <taxon>Gesneriaceae</taxon>
        <taxon>Didymocarpoideae</taxon>
        <taxon>Trichosporeae</taxon>
        <taxon>Loxocarpinae</taxon>
        <taxon>Dorcoceras</taxon>
    </lineage>
</organism>
<proteinExistence type="predicted"/>
<dbReference type="AlphaFoldDB" id="A0A2Z7D7C7"/>
<dbReference type="Proteomes" id="UP000250235">
    <property type="component" value="Unassembled WGS sequence"/>
</dbReference>
<dbReference type="EMBL" id="KQ990531">
    <property type="protein sequence ID" value="KZV53148.1"/>
    <property type="molecule type" value="Genomic_DNA"/>
</dbReference>
<gene>
    <name evidence="1" type="ORF">F511_16483</name>
</gene>
<accession>A0A2Z7D7C7</accession>
<evidence type="ECO:0000313" key="1">
    <source>
        <dbReference type="EMBL" id="KZV53148.1"/>
    </source>
</evidence>
<reference evidence="1 2" key="1">
    <citation type="journal article" date="2015" name="Proc. Natl. Acad. Sci. U.S.A.">
        <title>The resurrection genome of Boea hygrometrica: A blueprint for survival of dehydration.</title>
        <authorList>
            <person name="Xiao L."/>
            <person name="Yang G."/>
            <person name="Zhang L."/>
            <person name="Yang X."/>
            <person name="Zhao S."/>
            <person name="Ji Z."/>
            <person name="Zhou Q."/>
            <person name="Hu M."/>
            <person name="Wang Y."/>
            <person name="Chen M."/>
            <person name="Xu Y."/>
            <person name="Jin H."/>
            <person name="Xiao X."/>
            <person name="Hu G."/>
            <person name="Bao F."/>
            <person name="Hu Y."/>
            <person name="Wan P."/>
            <person name="Li L."/>
            <person name="Deng X."/>
            <person name="Kuang T."/>
            <person name="Xiang C."/>
            <person name="Zhu J.K."/>
            <person name="Oliver M.J."/>
            <person name="He Y."/>
        </authorList>
    </citation>
    <scope>NUCLEOTIDE SEQUENCE [LARGE SCALE GENOMIC DNA]</scope>
    <source>
        <strain evidence="2">cv. XS01</strain>
    </source>
</reference>
<protein>
    <submittedName>
        <fullName evidence="1">Mediator of RNA polymerase II transcription subunit 23</fullName>
    </submittedName>
</protein>